<dbReference type="Gene3D" id="1.10.287.70">
    <property type="match status" value="1"/>
</dbReference>
<dbReference type="EMBL" id="CAJNNW010026981">
    <property type="protein sequence ID" value="CAE8688923.1"/>
    <property type="molecule type" value="Genomic_DNA"/>
</dbReference>
<dbReference type="PANTHER" id="PTHR47823:SF9">
    <property type="entry name" value="CHROMOSOME UNDETERMINED SCAFFOLD_10, WHOLE GENOME SHOTGUN SEQUENCE"/>
    <property type="match status" value="1"/>
</dbReference>
<dbReference type="AlphaFoldDB" id="A0A813K303"/>
<dbReference type="SUPFAM" id="SSF51206">
    <property type="entry name" value="cAMP-binding domain-like"/>
    <property type="match status" value="1"/>
</dbReference>
<feature type="transmembrane region" description="Helical" evidence="1">
    <location>
        <begin position="253"/>
        <end position="271"/>
    </location>
</feature>
<organism evidence="2 3">
    <name type="scientific">Polarella glacialis</name>
    <name type="common">Dinoflagellate</name>
    <dbReference type="NCBI Taxonomy" id="89957"/>
    <lineage>
        <taxon>Eukaryota</taxon>
        <taxon>Sar</taxon>
        <taxon>Alveolata</taxon>
        <taxon>Dinophyceae</taxon>
        <taxon>Suessiales</taxon>
        <taxon>Suessiaceae</taxon>
        <taxon>Polarella</taxon>
    </lineage>
</organism>
<evidence type="ECO:0000313" key="2">
    <source>
        <dbReference type="EMBL" id="CAE8688923.1"/>
    </source>
</evidence>
<keyword evidence="1" id="KW-1133">Transmembrane helix</keyword>
<feature type="transmembrane region" description="Helical" evidence="1">
    <location>
        <begin position="325"/>
        <end position="349"/>
    </location>
</feature>
<keyword evidence="1" id="KW-0472">Membrane</keyword>
<comment type="caution">
    <text evidence="2">The sequence shown here is derived from an EMBL/GenBank/DDBJ whole genome shotgun (WGS) entry which is preliminary data.</text>
</comment>
<reference evidence="2" key="1">
    <citation type="submission" date="2021-02" db="EMBL/GenBank/DDBJ databases">
        <authorList>
            <person name="Dougan E. K."/>
            <person name="Rhodes N."/>
            <person name="Thang M."/>
            <person name="Chan C."/>
        </authorList>
    </citation>
    <scope>NUCLEOTIDE SEQUENCE</scope>
</reference>
<feature type="transmembrane region" description="Helical" evidence="1">
    <location>
        <begin position="146"/>
        <end position="162"/>
    </location>
</feature>
<evidence type="ECO:0000313" key="3">
    <source>
        <dbReference type="Proteomes" id="UP000626109"/>
    </source>
</evidence>
<dbReference type="GO" id="GO:0005216">
    <property type="term" value="F:monoatomic ion channel activity"/>
    <property type="evidence" value="ECO:0007669"/>
    <property type="project" value="InterPro"/>
</dbReference>
<sequence>MAQAKGDENCKLQGEERAQEAWNSEANAMVRIDSERSVLSAASQYMSRALWTRKASRFNATLFRRGNLPQPSTCDDLDEELVHQVSEGQRTVSSPLRRLIINPSNSKLFVWELAGAFLILYDFIVTPLDVFDHKADFTDTMDWVTLIYWTLNTCLCFIVGYYKAGLIVMEPGAVCCHYLKGWFIIDCAVVVPDWVLTLAYTDNANSSTKILRTLRLNRCSRMVRLLKLKKVLSTVNDRLDSEAASIMAQIVQMLFLFMLANHMIACLWYWVAAVNEDTQEMSWLKAHDIDTKSWVYQYWTSYHWSITQFTPASMNVQPQNLDERLLAVFIVIFGLIGFSYIVGSITGLLGQLRNISNDGDQQLWLLRRFLKKNAVPVALSNRIRRYVEHTLNKQKDKSSMKDVQALAVLSSRLMEELHCALNLPHMITHPIFKFLSDVSMRNMQQLVEKAVKRVQSLDCSQCFFNILLLLVLLFVVVVVVFVFDFERGTL</sequence>
<feature type="transmembrane region" description="Helical" evidence="1">
    <location>
        <begin position="108"/>
        <end position="126"/>
    </location>
</feature>
<dbReference type="InterPro" id="IPR018490">
    <property type="entry name" value="cNMP-bd_dom_sf"/>
</dbReference>
<name>A0A813K303_POLGL</name>
<evidence type="ECO:0008006" key="4">
    <source>
        <dbReference type="Google" id="ProtNLM"/>
    </source>
</evidence>
<keyword evidence="1" id="KW-0812">Transmembrane</keyword>
<dbReference type="GO" id="GO:0016020">
    <property type="term" value="C:membrane"/>
    <property type="evidence" value="ECO:0007669"/>
    <property type="project" value="UniProtKB-SubCell"/>
</dbReference>
<accession>A0A813K303</accession>
<gene>
    <name evidence="2" type="ORF">PGLA2088_LOCUS26211</name>
</gene>
<dbReference type="Proteomes" id="UP000626109">
    <property type="component" value="Unassembled WGS sequence"/>
</dbReference>
<evidence type="ECO:0000256" key="1">
    <source>
        <dbReference type="SAM" id="Phobius"/>
    </source>
</evidence>
<feature type="transmembrane region" description="Helical" evidence="1">
    <location>
        <begin position="462"/>
        <end position="483"/>
    </location>
</feature>
<dbReference type="SUPFAM" id="SSF81324">
    <property type="entry name" value="Voltage-gated potassium channels"/>
    <property type="match status" value="1"/>
</dbReference>
<protein>
    <recommendedName>
        <fullName evidence="4">Ion transport domain-containing protein</fullName>
    </recommendedName>
</protein>
<proteinExistence type="predicted"/>
<dbReference type="PANTHER" id="PTHR47823">
    <property type="entry name" value="ION_TRANS DOMAIN-CONTAINING PROTEIN"/>
    <property type="match status" value="1"/>
</dbReference>